<dbReference type="Proteomes" id="UP001519460">
    <property type="component" value="Unassembled WGS sequence"/>
</dbReference>
<dbReference type="EMBL" id="JACVVK020000099">
    <property type="protein sequence ID" value="KAK7492787.1"/>
    <property type="molecule type" value="Genomic_DNA"/>
</dbReference>
<dbReference type="AlphaFoldDB" id="A0ABD0L045"/>
<accession>A0ABD0L045</accession>
<sequence length="97" mass="10642">ADVGTEDMAENDRPLRSPVDFYRNEILTDITSGEPRILMLNPSCTWPHLNRSAPGLALNDLLTDHALHNGALRLTNSVSLAPRLPLLLDSPSKTSLQ</sequence>
<keyword evidence="2" id="KW-1185">Reference proteome</keyword>
<proteinExistence type="predicted"/>
<protein>
    <submittedName>
        <fullName evidence="1">Uncharacterized protein</fullName>
    </submittedName>
</protein>
<evidence type="ECO:0000313" key="2">
    <source>
        <dbReference type="Proteomes" id="UP001519460"/>
    </source>
</evidence>
<comment type="caution">
    <text evidence="1">The sequence shown here is derived from an EMBL/GenBank/DDBJ whole genome shotgun (WGS) entry which is preliminary data.</text>
</comment>
<gene>
    <name evidence="1" type="ORF">BaRGS_00015925</name>
</gene>
<evidence type="ECO:0000313" key="1">
    <source>
        <dbReference type="EMBL" id="KAK7492787.1"/>
    </source>
</evidence>
<organism evidence="1 2">
    <name type="scientific">Batillaria attramentaria</name>
    <dbReference type="NCBI Taxonomy" id="370345"/>
    <lineage>
        <taxon>Eukaryota</taxon>
        <taxon>Metazoa</taxon>
        <taxon>Spiralia</taxon>
        <taxon>Lophotrochozoa</taxon>
        <taxon>Mollusca</taxon>
        <taxon>Gastropoda</taxon>
        <taxon>Caenogastropoda</taxon>
        <taxon>Sorbeoconcha</taxon>
        <taxon>Cerithioidea</taxon>
        <taxon>Batillariidae</taxon>
        <taxon>Batillaria</taxon>
    </lineage>
</organism>
<feature type="non-terminal residue" evidence="1">
    <location>
        <position position="1"/>
    </location>
</feature>
<reference evidence="1 2" key="1">
    <citation type="journal article" date="2023" name="Sci. Data">
        <title>Genome assembly of the Korean intertidal mud-creeper Batillaria attramentaria.</title>
        <authorList>
            <person name="Patra A.K."/>
            <person name="Ho P.T."/>
            <person name="Jun S."/>
            <person name="Lee S.J."/>
            <person name="Kim Y."/>
            <person name="Won Y.J."/>
        </authorList>
    </citation>
    <scope>NUCLEOTIDE SEQUENCE [LARGE SCALE GENOMIC DNA]</scope>
    <source>
        <strain evidence="1">Wonlab-2016</strain>
    </source>
</reference>
<name>A0ABD0L045_9CAEN</name>